<dbReference type="Proteomes" id="UP000215902">
    <property type="component" value="Unassembled WGS sequence"/>
</dbReference>
<dbReference type="GO" id="GO:0045162">
    <property type="term" value="P:clustering of voltage-gated sodium channels"/>
    <property type="evidence" value="ECO:0007669"/>
    <property type="project" value="InterPro"/>
</dbReference>
<evidence type="ECO:0000313" key="3">
    <source>
        <dbReference type="EMBL" id="PAA79496.1"/>
    </source>
</evidence>
<keyword evidence="1" id="KW-0175">Coiled coil</keyword>
<evidence type="ECO:0000256" key="1">
    <source>
        <dbReference type="SAM" id="Coils"/>
    </source>
</evidence>
<dbReference type="InterPro" id="IPR038911">
    <property type="entry name" value="SCLT1"/>
</dbReference>
<evidence type="ECO:0000256" key="2">
    <source>
        <dbReference type="SAM" id="MobiDB-lite"/>
    </source>
</evidence>
<organism evidence="3 4">
    <name type="scientific">Macrostomum lignano</name>
    <dbReference type="NCBI Taxonomy" id="282301"/>
    <lineage>
        <taxon>Eukaryota</taxon>
        <taxon>Metazoa</taxon>
        <taxon>Spiralia</taxon>
        <taxon>Lophotrochozoa</taxon>
        <taxon>Platyhelminthes</taxon>
        <taxon>Rhabditophora</taxon>
        <taxon>Macrostomorpha</taxon>
        <taxon>Macrostomida</taxon>
        <taxon>Macrostomidae</taxon>
        <taxon>Macrostomum</taxon>
    </lineage>
</organism>
<feature type="region of interest" description="Disordered" evidence="2">
    <location>
        <begin position="586"/>
        <end position="618"/>
    </location>
</feature>
<proteinExistence type="predicted"/>
<feature type="coiled-coil region" evidence="1">
    <location>
        <begin position="436"/>
        <end position="481"/>
    </location>
</feature>
<dbReference type="AlphaFoldDB" id="A0A267G0J4"/>
<accession>A0A267G0J4</accession>
<evidence type="ECO:0000313" key="4">
    <source>
        <dbReference type="Proteomes" id="UP000215902"/>
    </source>
</evidence>
<dbReference type="Gene3D" id="1.20.5.1700">
    <property type="match status" value="1"/>
</dbReference>
<dbReference type="GO" id="GO:0060271">
    <property type="term" value="P:cilium assembly"/>
    <property type="evidence" value="ECO:0007669"/>
    <property type="project" value="TreeGrafter"/>
</dbReference>
<dbReference type="GO" id="GO:0005814">
    <property type="term" value="C:centriole"/>
    <property type="evidence" value="ECO:0007669"/>
    <property type="project" value="TreeGrafter"/>
</dbReference>
<feature type="coiled-coil region" evidence="1">
    <location>
        <begin position="376"/>
        <end position="403"/>
    </location>
</feature>
<feature type="non-terminal residue" evidence="3">
    <location>
        <position position="1"/>
    </location>
</feature>
<feature type="coiled-coil region" evidence="1">
    <location>
        <begin position="64"/>
        <end position="91"/>
    </location>
</feature>
<keyword evidence="4" id="KW-1185">Reference proteome</keyword>
<protein>
    <submittedName>
        <fullName evidence="3">Uncharacterized protein</fullName>
    </submittedName>
</protein>
<dbReference type="OrthoDB" id="551053at2759"/>
<name>A0A267G0J4_9PLAT</name>
<dbReference type="STRING" id="282301.A0A267G0J4"/>
<gene>
    <name evidence="3" type="ORF">BOX15_Mlig026119g1</name>
</gene>
<dbReference type="PANTHER" id="PTHR35970">
    <property type="entry name" value="SODIUM CHANNEL AND CLATHRIN LINKER 1"/>
    <property type="match status" value="1"/>
</dbReference>
<dbReference type="PANTHER" id="PTHR35970:SF1">
    <property type="entry name" value="SODIUM CHANNEL AND CLATHRIN LINKER 1"/>
    <property type="match status" value="1"/>
</dbReference>
<dbReference type="EMBL" id="NIVC01000630">
    <property type="protein sequence ID" value="PAA79496.1"/>
    <property type="molecule type" value="Genomic_DNA"/>
</dbReference>
<feature type="coiled-coil region" evidence="1">
    <location>
        <begin position="518"/>
        <end position="584"/>
    </location>
</feature>
<feature type="coiled-coil region" evidence="1">
    <location>
        <begin position="116"/>
        <end position="343"/>
    </location>
</feature>
<sequence>AERGGGAGAATEQQLHDEIRRLNAALARRQNMEQMADYFESLDGDSQLLLRKHRQVMPPLLTEYDALLAEYERERSKVVELRRALEELTADGQVLADRSEVEENLHAQLAQALLEKEQSQQLYRLASAELERLADEVAALRNGTGLERAVESHAAVVGELEAEVARLRSELAASRDEAAQASRTCRQLREQLAESASAATNGAVGGGEIRRLRESLADAEQRLAAAQERAGAERRSLETRVLELQERLQEAEEAAAQAAEQVRDAVSTAEAAVHEKSEVVTELASTRAECERLQAALNQLVDDAGARTREEVSAVRQEANSRIESLTEQLSQAETAAAEARASTERAVKEKRLAEAELDRQARDNLLRSKEDASAREDLQRRLLSAERERDACQLRLDGLAQERRREELAWRSERSQLATDLTSAKEHTASVAASLERCTAERDSAMARAEEAENKCNAAKRDCAAAERRLKAELQQAEHDWQMRFNQLEIRRTAEADTSRQTVSGIRNLLAGQQRLAQRWKDEAHGLAEKLERALDERRVESERLNRRAEELAGALRHSQRQLQETEAALRERDRAAKRLEERLQVSAAAAGQRRQRRAGGGGGDLPQSPPAAVVAE</sequence>
<reference evidence="3 4" key="1">
    <citation type="submission" date="2017-06" db="EMBL/GenBank/DDBJ databases">
        <title>A platform for efficient transgenesis in Macrostomum lignano, a flatworm model organism for stem cell research.</title>
        <authorList>
            <person name="Berezikov E."/>
        </authorList>
    </citation>
    <scope>NUCLEOTIDE SEQUENCE [LARGE SCALE GENOMIC DNA]</scope>
    <source>
        <strain evidence="3">DV1</strain>
        <tissue evidence="3">Whole organism</tissue>
    </source>
</reference>
<comment type="caution">
    <text evidence="3">The sequence shown here is derived from an EMBL/GenBank/DDBJ whole genome shotgun (WGS) entry which is preliminary data.</text>
</comment>